<dbReference type="EMBL" id="CYKH01001946">
    <property type="protein sequence ID" value="CUG91625.1"/>
    <property type="molecule type" value="Genomic_DNA"/>
</dbReference>
<feature type="region of interest" description="Disordered" evidence="2">
    <location>
        <begin position="124"/>
        <end position="311"/>
    </location>
</feature>
<feature type="compositionally biased region" description="Polar residues" evidence="2">
    <location>
        <begin position="1"/>
        <end position="10"/>
    </location>
</feature>
<dbReference type="AlphaFoldDB" id="A0A0S4JLW7"/>
<dbReference type="PROSITE" id="PS50222">
    <property type="entry name" value="EF_HAND_2"/>
    <property type="match status" value="1"/>
</dbReference>
<keyword evidence="5" id="KW-1185">Reference proteome</keyword>
<gene>
    <name evidence="4" type="ORF">BSAL_33015</name>
</gene>
<dbReference type="InterPro" id="IPR011992">
    <property type="entry name" value="EF-hand-dom_pair"/>
</dbReference>
<dbReference type="InterPro" id="IPR002048">
    <property type="entry name" value="EF_hand_dom"/>
</dbReference>
<evidence type="ECO:0000313" key="4">
    <source>
        <dbReference type="EMBL" id="CUG91625.1"/>
    </source>
</evidence>
<protein>
    <submittedName>
        <fullName evidence="4">Calcium-binding protein, putative</fullName>
    </submittedName>
</protein>
<dbReference type="Gene3D" id="1.10.238.10">
    <property type="entry name" value="EF-hand"/>
    <property type="match status" value="1"/>
</dbReference>
<evidence type="ECO:0000256" key="2">
    <source>
        <dbReference type="SAM" id="MobiDB-lite"/>
    </source>
</evidence>
<dbReference type="Proteomes" id="UP000051952">
    <property type="component" value="Unassembled WGS sequence"/>
</dbReference>
<sequence>MSASTKTSVPVLSPGAIGRARDVTFSPESNPTSAGKVATHGGGASGKTPAAKAQTSNLGLSGSNATVVDEATNSSIIEPQLGMLQPRKSFLLKDILSQQPTAYVPAYVVERSSLPTERWVRKAGKAKWKPESNPRAGTPSLLVPGYKPPRADLSWMNAEDTTSSDDDGVLLSSSAGRRGNTPHYQLDSLFTRSPTPGGGGPRAHTSLTHFSTSELSPAPQPQGAASSPVRNAAAGGGPQVIVSNHSTTTEEFRTPHRSGGGASNVISRKPFLERGNGLLSSSPQSRPQSRQDNTTMPRSSSTSPPLVLNNKPVTLQSTPMNNGVQDAWCSSYVQLGPFRNLTIYEHDPPGRSINGIPIDVVPPGNKKLTPLEQHRVEHAQAEYMRARTPTVHHGHVSKDIARQTHIGLPASSPPAALRSTQEHTHFFSPSASSNGRSQGGQGVPHPAMHFALPSSIVLPLPNPVHAPSQLPPRSPAKLLPTCAHRAAAAAAASRGDADGDVVGCPDCRAVREALEAFDGVRESKEERLYQHQLDMWREQQLREEDSKTVPADMMRTKSGRLVRKLVILDEGPTVAQLYHGTSHEDREALYVSTCGGLSFDINKERFVHLMQKVLAPRIHVRLSDDQAAAMFVAFDVDGNGAVSYFEYLAVLTIQLLSADQRKFLDDLFTALYRLPFIDSGLDARTASKVMLEYRAQMQLEGELSMSLNGGRTASPPPAALSPQMIRRKSSVHSSVGGMLRRKSTKRLSTFDGDMSMMSDDAGNMSMMLHQSPNNHNNKKVVMEKSNYLSKAYITLERARKVVYDLKKHNPWFPHPLDDAFADALVHCFKPLKDEDRVNLPKFRMFIFCDDECMPALENLFPRE</sequence>
<feature type="compositionally biased region" description="Polar residues" evidence="2">
    <location>
        <begin position="205"/>
        <end position="215"/>
    </location>
</feature>
<dbReference type="SUPFAM" id="SSF47473">
    <property type="entry name" value="EF-hand"/>
    <property type="match status" value="1"/>
</dbReference>
<name>A0A0S4JLW7_BODSA</name>
<organism evidence="4 5">
    <name type="scientific">Bodo saltans</name>
    <name type="common">Flagellated protozoan</name>
    <dbReference type="NCBI Taxonomy" id="75058"/>
    <lineage>
        <taxon>Eukaryota</taxon>
        <taxon>Discoba</taxon>
        <taxon>Euglenozoa</taxon>
        <taxon>Kinetoplastea</taxon>
        <taxon>Metakinetoplastina</taxon>
        <taxon>Eubodonida</taxon>
        <taxon>Bodonidae</taxon>
        <taxon>Bodo</taxon>
    </lineage>
</organism>
<evidence type="ECO:0000313" key="5">
    <source>
        <dbReference type="Proteomes" id="UP000051952"/>
    </source>
</evidence>
<accession>A0A0S4JLW7</accession>
<dbReference type="VEuPathDB" id="TriTrypDB:BSAL_33015"/>
<feature type="compositionally biased region" description="Low complexity" evidence="2">
    <location>
        <begin position="280"/>
        <end position="305"/>
    </location>
</feature>
<feature type="region of interest" description="Disordered" evidence="2">
    <location>
        <begin position="1"/>
        <end position="57"/>
    </location>
</feature>
<keyword evidence="1" id="KW-0106">Calcium</keyword>
<dbReference type="PROSITE" id="PS00018">
    <property type="entry name" value="EF_HAND_1"/>
    <property type="match status" value="1"/>
</dbReference>
<dbReference type="InterPro" id="IPR018247">
    <property type="entry name" value="EF_Hand_1_Ca_BS"/>
</dbReference>
<reference evidence="5" key="1">
    <citation type="submission" date="2015-09" db="EMBL/GenBank/DDBJ databases">
        <authorList>
            <consortium name="Pathogen Informatics"/>
        </authorList>
    </citation>
    <scope>NUCLEOTIDE SEQUENCE [LARGE SCALE GENOMIC DNA]</scope>
    <source>
        <strain evidence="5">Lake Konstanz</strain>
    </source>
</reference>
<evidence type="ECO:0000259" key="3">
    <source>
        <dbReference type="PROSITE" id="PS50222"/>
    </source>
</evidence>
<dbReference type="GO" id="GO:0005509">
    <property type="term" value="F:calcium ion binding"/>
    <property type="evidence" value="ECO:0007669"/>
    <property type="project" value="InterPro"/>
</dbReference>
<evidence type="ECO:0000256" key="1">
    <source>
        <dbReference type="ARBA" id="ARBA00022837"/>
    </source>
</evidence>
<feature type="domain" description="EF-hand" evidence="3">
    <location>
        <begin position="622"/>
        <end position="657"/>
    </location>
</feature>
<proteinExistence type="predicted"/>